<dbReference type="GO" id="GO:0016994">
    <property type="term" value="F:precorrin-6A reductase activity"/>
    <property type="evidence" value="ECO:0007669"/>
    <property type="project" value="UniProtKB-EC"/>
</dbReference>
<dbReference type="GO" id="GO:0009236">
    <property type="term" value="P:cobalamin biosynthetic process"/>
    <property type="evidence" value="ECO:0007669"/>
    <property type="project" value="UniProtKB-KW"/>
</dbReference>
<dbReference type="SUPFAM" id="SSF53335">
    <property type="entry name" value="S-adenosyl-L-methionine-dependent methyltransferases"/>
    <property type="match status" value="1"/>
</dbReference>
<keyword evidence="4" id="KW-0808">Transferase</keyword>
<dbReference type="RefSeq" id="WP_204906994.1">
    <property type="nucleotide sequence ID" value="NZ_JACJKS010000015.1"/>
</dbReference>
<feature type="domain" description="Tetrapyrrole methylase" evidence="6">
    <location>
        <begin position="256"/>
        <end position="442"/>
    </location>
</feature>
<evidence type="ECO:0000256" key="2">
    <source>
        <dbReference type="ARBA" id="ARBA00022573"/>
    </source>
</evidence>
<organism evidence="7 8">
    <name type="scientific">Mordavella massiliensis</name>
    <dbReference type="NCBI Taxonomy" id="1871024"/>
    <lineage>
        <taxon>Bacteria</taxon>
        <taxon>Bacillati</taxon>
        <taxon>Bacillota</taxon>
        <taxon>Clostridia</taxon>
        <taxon>Eubacteriales</taxon>
        <taxon>Clostridiaceae</taxon>
        <taxon>Mordavella</taxon>
    </lineage>
</organism>
<gene>
    <name evidence="7" type="primary">cobK</name>
    <name evidence="7" type="ORF">H6A20_10070</name>
</gene>
<evidence type="ECO:0000256" key="5">
    <source>
        <dbReference type="ARBA" id="ARBA00022691"/>
    </source>
</evidence>
<keyword evidence="3" id="KW-0489">Methyltransferase</keyword>
<dbReference type="InterPro" id="IPR000878">
    <property type="entry name" value="4pyrrol_Mease"/>
</dbReference>
<dbReference type="Gene3D" id="3.40.1010.10">
    <property type="entry name" value="Cobalt-precorrin-4 Transmethylase, Domain 1"/>
    <property type="match status" value="1"/>
</dbReference>
<evidence type="ECO:0000256" key="3">
    <source>
        <dbReference type="ARBA" id="ARBA00022603"/>
    </source>
</evidence>
<dbReference type="PROSITE" id="PS51014">
    <property type="entry name" value="COBK_CBIJ"/>
    <property type="match status" value="1"/>
</dbReference>
<sequence>MASILIFAGTTEGRKIAEYLRGHAPEVYVCTATEYGKELVEEGQNIHVLAGRLDVAGMQELARECQAQMVIDATHPFAVEVSGNIRTMCGREEIRYVRVLREGDAGTDRAVWVESIREAAQYLEDKKGNILITTGSKELDPYTRIPDYKNRCFLRVLSTKEAVEQAVSHGFEGQHLLAMQGPFSREMNEQTLRHVRARYLVTKDSGRAGGFREKMEAAAAAGAVPVVIGRPREKGISLQETMDMLAKKYGFRQPRKITLAGIGPGGADCQTLEAREAMEQADLLIGSARMLAAAEGIPAEHYEEYRAGKIREFIGANSRFHRIVILLSGDTSFYSGAARLKEELRGYDVTVLPGVSSVSCLAARLGAGLEGTPCLSIHGRSCNYLDYLREYGRLFLLVSSPQDVDTVLARLCRYGWKKARVSVGSRLTYPEERIITGRAQKLAEKEIPWDPLSVLYMEAPGGRIPSGARDEDYLRGRVPMTKGEVRAVILSCLEPERGDVMWDVGAGTGSVSLQMARRALDGMVYAVERNQEAVGLIQKNRHRLRVSNVLTVRGEAPGILRALPAPDKVFVGGSSGNLPEILKKAWEKNPQARIVVSAITLNTAAACMDCMRLFPEHPAQITQIQASRARKAGSFQLMEGLNPVYIVTFEGVKQAEGERK</sequence>
<dbReference type="InterPro" id="IPR029063">
    <property type="entry name" value="SAM-dependent_MTases_sf"/>
</dbReference>
<dbReference type="InterPro" id="IPR050714">
    <property type="entry name" value="Cobalamin_biosynth_MTase"/>
</dbReference>
<protein>
    <submittedName>
        <fullName evidence="7">Precorrin-6A reductase</fullName>
        <ecNumber evidence="7">1.3.1.54</ecNumber>
    </submittedName>
</protein>
<evidence type="ECO:0000313" key="7">
    <source>
        <dbReference type="EMBL" id="MBM6948996.1"/>
    </source>
</evidence>
<dbReference type="EMBL" id="JACJKS010000015">
    <property type="protein sequence ID" value="MBM6948996.1"/>
    <property type="molecule type" value="Genomic_DNA"/>
</dbReference>
<dbReference type="InterPro" id="IPR003723">
    <property type="entry name" value="Precorrin-6x_reduct"/>
</dbReference>
<dbReference type="Pfam" id="PF02571">
    <property type="entry name" value="CbiJ"/>
    <property type="match status" value="1"/>
</dbReference>
<dbReference type="EC" id="1.3.1.54" evidence="7"/>
<dbReference type="CDD" id="cd02440">
    <property type="entry name" value="AdoMet_MTases"/>
    <property type="match status" value="1"/>
</dbReference>
<comment type="caution">
    <text evidence="7">The sequence shown here is derived from an EMBL/GenBank/DDBJ whole genome shotgun (WGS) entry which is preliminary data.</text>
</comment>
<evidence type="ECO:0000256" key="4">
    <source>
        <dbReference type="ARBA" id="ARBA00022679"/>
    </source>
</evidence>
<dbReference type="GO" id="GO:0008276">
    <property type="term" value="F:protein methyltransferase activity"/>
    <property type="evidence" value="ECO:0007669"/>
    <property type="project" value="InterPro"/>
</dbReference>
<keyword evidence="2" id="KW-0169">Cobalamin biosynthesis</keyword>
<dbReference type="InterPro" id="IPR035996">
    <property type="entry name" value="4pyrrol_Methylase_sf"/>
</dbReference>
<accession>A0A938XCJ6</accession>
<dbReference type="InterPro" id="IPR012818">
    <property type="entry name" value="CbiE"/>
</dbReference>
<dbReference type="NCBIfam" id="TIGR02467">
    <property type="entry name" value="CbiE"/>
    <property type="match status" value="1"/>
</dbReference>
<name>A0A938XCJ6_9CLOT</name>
<keyword evidence="7" id="KW-0560">Oxidoreductase</keyword>
<evidence type="ECO:0000256" key="1">
    <source>
        <dbReference type="ARBA" id="ARBA00004953"/>
    </source>
</evidence>
<keyword evidence="5" id="KW-0949">S-adenosyl-L-methionine</keyword>
<dbReference type="PANTHER" id="PTHR43182">
    <property type="entry name" value="COBALT-PRECORRIN-6B C(15)-METHYLTRANSFERASE (DECARBOXYLATING)"/>
    <property type="match status" value="1"/>
</dbReference>
<proteinExistence type="predicted"/>
<dbReference type="PANTHER" id="PTHR43182:SF1">
    <property type="entry name" value="COBALT-PRECORRIN-7 C(5)-METHYLTRANSFERASE"/>
    <property type="match status" value="1"/>
</dbReference>
<dbReference type="Pfam" id="PF00590">
    <property type="entry name" value="TP_methylase"/>
    <property type="match status" value="1"/>
</dbReference>
<dbReference type="Gene3D" id="3.40.50.150">
    <property type="entry name" value="Vaccinia Virus protein VP39"/>
    <property type="match status" value="1"/>
</dbReference>
<reference evidence="7" key="2">
    <citation type="journal article" date="2021" name="Sci. Rep.">
        <title>The distribution of antibiotic resistance genes in chicken gut microbiota commensals.</title>
        <authorList>
            <person name="Juricova H."/>
            <person name="Matiasovicova J."/>
            <person name="Kubasova T."/>
            <person name="Cejkova D."/>
            <person name="Rychlik I."/>
        </authorList>
    </citation>
    <scope>NUCLEOTIDE SEQUENCE</scope>
    <source>
        <strain evidence="7">An582</strain>
    </source>
</reference>
<reference evidence="7" key="1">
    <citation type="submission" date="2020-08" db="EMBL/GenBank/DDBJ databases">
        <authorList>
            <person name="Cejkova D."/>
            <person name="Kubasova T."/>
            <person name="Jahodarova E."/>
            <person name="Rychlik I."/>
        </authorList>
    </citation>
    <scope>NUCLEOTIDE SEQUENCE</scope>
    <source>
        <strain evidence="7">An582</strain>
    </source>
</reference>
<dbReference type="AlphaFoldDB" id="A0A938XCJ6"/>
<comment type="pathway">
    <text evidence="1">Cofactor biosynthesis; adenosylcobalamin biosynthesis.</text>
</comment>
<dbReference type="Proteomes" id="UP000705508">
    <property type="component" value="Unassembled WGS sequence"/>
</dbReference>
<dbReference type="GO" id="GO:0032259">
    <property type="term" value="P:methylation"/>
    <property type="evidence" value="ECO:0007669"/>
    <property type="project" value="UniProtKB-KW"/>
</dbReference>
<dbReference type="SUPFAM" id="SSF53790">
    <property type="entry name" value="Tetrapyrrole methylase"/>
    <property type="match status" value="1"/>
</dbReference>
<dbReference type="CDD" id="cd11644">
    <property type="entry name" value="Precorrin-6Y-MT"/>
    <property type="match status" value="1"/>
</dbReference>
<evidence type="ECO:0000259" key="6">
    <source>
        <dbReference type="Pfam" id="PF00590"/>
    </source>
</evidence>
<evidence type="ECO:0000313" key="8">
    <source>
        <dbReference type="Proteomes" id="UP000705508"/>
    </source>
</evidence>
<dbReference type="NCBIfam" id="TIGR00715">
    <property type="entry name" value="precor6x_red"/>
    <property type="match status" value="1"/>
</dbReference>
<dbReference type="InterPro" id="IPR014008">
    <property type="entry name" value="Cbl_synth_MTase_CbiT"/>
</dbReference>
<dbReference type="NCBIfam" id="TIGR02469">
    <property type="entry name" value="CbiT"/>
    <property type="match status" value="1"/>
</dbReference>
<dbReference type="InterPro" id="IPR014777">
    <property type="entry name" value="4pyrrole_Mease_sub1"/>
</dbReference>